<dbReference type="Proteomes" id="UP000199477">
    <property type="component" value="Unassembled WGS sequence"/>
</dbReference>
<dbReference type="InterPro" id="IPR027051">
    <property type="entry name" value="XdhC_Rossmann_dom"/>
</dbReference>
<evidence type="ECO:0000313" key="3">
    <source>
        <dbReference type="EMBL" id="SFE29115.1"/>
    </source>
</evidence>
<evidence type="ECO:0000259" key="2">
    <source>
        <dbReference type="Pfam" id="PF13478"/>
    </source>
</evidence>
<dbReference type="PANTHER" id="PTHR30388:SF6">
    <property type="entry name" value="XANTHINE DEHYDROGENASE SUBUNIT A-RELATED"/>
    <property type="match status" value="1"/>
</dbReference>
<evidence type="ECO:0000259" key="1">
    <source>
        <dbReference type="Pfam" id="PF02625"/>
    </source>
</evidence>
<dbReference type="EMBL" id="FONH01000002">
    <property type="protein sequence ID" value="SFE29115.1"/>
    <property type="molecule type" value="Genomic_DNA"/>
</dbReference>
<name>A0A1I1ZBP9_9GAMM</name>
<protein>
    <submittedName>
        <fullName evidence="3">Xanthine and CO dehydrogenase maturation factor, XdhC/CoxF family</fullName>
    </submittedName>
</protein>
<dbReference type="Pfam" id="PF13478">
    <property type="entry name" value="XdhC_C"/>
    <property type="match status" value="1"/>
</dbReference>
<dbReference type="Pfam" id="PF02625">
    <property type="entry name" value="XdhC_CoxI"/>
    <property type="match status" value="1"/>
</dbReference>
<reference evidence="4" key="1">
    <citation type="submission" date="2016-10" db="EMBL/GenBank/DDBJ databases">
        <authorList>
            <person name="Varghese N."/>
            <person name="Submissions S."/>
        </authorList>
    </citation>
    <scope>NUCLEOTIDE SEQUENCE [LARGE SCALE GENOMIC DNA]</scope>
    <source>
        <strain evidence="4">UNC178MFTsu3.1</strain>
    </source>
</reference>
<dbReference type="InterPro" id="IPR052698">
    <property type="entry name" value="MoCofactor_Util/Proc"/>
</dbReference>
<proteinExistence type="predicted"/>
<accession>A0A1I1ZBP9</accession>
<dbReference type="AlphaFoldDB" id="A0A1I1ZBP9"/>
<dbReference type="STRING" id="500610.SAMN02799615_00673"/>
<sequence length="364" mass="39039">MNASQEFPQLFAAVQQLRARSAPEPAALATIVRTSGSTFRRAGARMLVHADGTVTCALAGGCPQRDIVLRAQRAMAERTPALVPYNRESNLDLLMEVGCGGELDVLIEPLVQPADFHFLDVLARLHEERAPASVATVFSRDGEVHTPRPWRLIRHAAGHWTDIPAQGLAQRIHALADVAEAGGAVLERAEADGAQLDVLLEAWRPKPALVVVGYSECALALSRLAHGLGWQTTLVEHVAVARERLNGVGAQLHAAPEMLPEQLPFDRQTAVVVMTHHYERDLAYVQALAPLPLAYLGVIGSRERAGRIRDAVPVSATAIHAPAGLDIGSETAQEIALSVAAEIMAAMRARSGARLSRIEGPIHS</sequence>
<dbReference type="RefSeq" id="WP_026634010.1">
    <property type="nucleotide sequence ID" value="NZ_FONH01000002.1"/>
</dbReference>
<feature type="domain" description="XdhC Rossmann" evidence="2">
    <location>
        <begin position="209"/>
        <end position="343"/>
    </location>
</feature>
<evidence type="ECO:0000313" key="4">
    <source>
        <dbReference type="Proteomes" id="UP000199477"/>
    </source>
</evidence>
<keyword evidence="4" id="KW-1185">Reference proteome</keyword>
<feature type="domain" description="XdhC- CoxI" evidence="1">
    <location>
        <begin position="20"/>
        <end position="85"/>
    </location>
</feature>
<dbReference type="Gene3D" id="3.40.50.720">
    <property type="entry name" value="NAD(P)-binding Rossmann-like Domain"/>
    <property type="match status" value="1"/>
</dbReference>
<dbReference type="PANTHER" id="PTHR30388">
    <property type="entry name" value="ALDEHYDE OXIDOREDUCTASE MOLYBDENUM COFACTOR ASSEMBLY PROTEIN"/>
    <property type="match status" value="1"/>
</dbReference>
<dbReference type="InterPro" id="IPR003777">
    <property type="entry name" value="XdhC_CoxI"/>
</dbReference>
<organism evidence="3 4">
    <name type="scientific">Dyella marensis</name>
    <dbReference type="NCBI Taxonomy" id="500610"/>
    <lineage>
        <taxon>Bacteria</taxon>
        <taxon>Pseudomonadati</taxon>
        <taxon>Pseudomonadota</taxon>
        <taxon>Gammaproteobacteria</taxon>
        <taxon>Lysobacterales</taxon>
        <taxon>Rhodanobacteraceae</taxon>
        <taxon>Dyella</taxon>
    </lineage>
</organism>
<gene>
    <name evidence="3" type="ORF">SAMN02799615_00673</name>
</gene>